<evidence type="ECO:0000313" key="1">
    <source>
        <dbReference type="EMBL" id="QJE03002.1"/>
    </source>
</evidence>
<dbReference type="RefSeq" id="WP_170205083.1">
    <property type="nucleotide sequence ID" value="NZ_CP051685.1"/>
</dbReference>
<accession>A0A7Z2W0V5</accession>
<protein>
    <submittedName>
        <fullName evidence="1">Uncharacterized protein</fullName>
    </submittedName>
</protein>
<evidence type="ECO:0000313" key="2">
    <source>
        <dbReference type="Proteomes" id="UP000502415"/>
    </source>
</evidence>
<dbReference type="KEGG" id="mfy:HH212_25940"/>
<proteinExistence type="predicted"/>
<dbReference type="EMBL" id="CP051685">
    <property type="protein sequence ID" value="QJE03002.1"/>
    <property type="molecule type" value="Genomic_DNA"/>
</dbReference>
<gene>
    <name evidence="1" type="ORF">HH212_25940</name>
</gene>
<dbReference type="Proteomes" id="UP000502415">
    <property type="component" value="Chromosome"/>
</dbReference>
<organism evidence="1 2">
    <name type="scientific">Massilia forsythiae</name>
    <dbReference type="NCBI Taxonomy" id="2728020"/>
    <lineage>
        <taxon>Bacteria</taxon>
        <taxon>Pseudomonadati</taxon>
        <taxon>Pseudomonadota</taxon>
        <taxon>Betaproteobacteria</taxon>
        <taxon>Burkholderiales</taxon>
        <taxon>Oxalobacteraceae</taxon>
        <taxon>Telluria group</taxon>
        <taxon>Massilia</taxon>
    </lineage>
</organism>
<name>A0A7Z2W0V5_9BURK</name>
<dbReference type="AlphaFoldDB" id="A0A7Z2W0V5"/>
<reference evidence="1 2" key="1">
    <citation type="submission" date="2020-04" db="EMBL/GenBank/DDBJ databases">
        <title>Genome sequencing of novel species.</title>
        <authorList>
            <person name="Heo J."/>
            <person name="Kim S.-J."/>
            <person name="Kim J.-S."/>
            <person name="Hong S.-B."/>
            <person name="Kwon S.-W."/>
        </authorList>
    </citation>
    <scope>NUCLEOTIDE SEQUENCE [LARGE SCALE GENOMIC DNA]</scope>
    <source>
        <strain evidence="1 2">GN2-R2</strain>
    </source>
</reference>
<sequence>MDKKDHDGMSHAERKRALLRDGEFYRAGAAHARAQIKHDAKPEVMLHSALDHATWALRARADMLLKPTGASITSLAPYVLPALSFIRRRRLVKPALAVATLAGVATWYVQRKRAQQVAY</sequence>
<keyword evidence="2" id="KW-1185">Reference proteome</keyword>